<evidence type="ECO:0000256" key="1">
    <source>
        <dbReference type="ARBA" id="ARBA00001966"/>
    </source>
</evidence>
<dbReference type="SFLD" id="SFLDS00029">
    <property type="entry name" value="Radical_SAM"/>
    <property type="match status" value="1"/>
</dbReference>
<evidence type="ECO:0000256" key="3">
    <source>
        <dbReference type="ARBA" id="ARBA00022691"/>
    </source>
</evidence>
<gene>
    <name evidence="9" type="ordered locus">Sfum_2157</name>
</gene>
<dbReference type="eggNOG" id="COG0641">
    <property type="taxonomic scope" value="Bacteria"/>
</dbReference>
<dbReference type="PANTHER" id="PTHR43273">
    <property type="entry name" value="ANAEROBIC SULFATASE-MATURATING ENZYME HOMOLOG ASLB-RELATED"/>
    <property type="match status" value="1"/>
</dbReference>
<dbReference type="NCBIfam" id="TIGR03942">
    <property type="entry name" value="sulfatase_rSAM"/>
    <property type="match status" value="1"/>
</dbReference>
<keyword evidence="5" id="KW-0408">Iron</keyword>
<evidence type="ECO:0000256" key="7">
    <source>
        <dbReference type="ARBA" id="ARBA00023601"/>
    </source>
</evidence>
<dbReference type="InterPro" id="IPR007197">
    <property type="entry name" value="rSAM"/>
</dbReference>
<dbReference type="FunCoup" id="A0LK87">
    <property type="interactions" value="18"/>
</dbReference>
<dbReference type="SUPFAM" id="SSF103642">
    <property type="entry name" value="Sec-C motif"/>
    <property type="match status" value="1"/>
</dbReference>
<dbReference type="Gene3D" id="3.20.20.70">
    <property type="entry name" value="Aldolase class I"/>
    <property type="match status" value="1"/>
</dbReference>
<dbReference type="GO" id="GO:0046872">
    <property type="term" value="F:metal ion binding"/>
    <property type="evidence" value="ECO:0007669"/>
    <property type="project" value="UniProtKB-KW"/>
</dbReference>
<keyword evidence="4" id="KW-0479">Metal-binding</keyword>
<dbReference type="CDD" id="cd21120">
    <property type="entry name" value="SPASM_anSME"/>
    <property type="match status" value="1"/>
</dbReference>
<evidence type="ECO:0000259" key="8">
    <source>
        <dbReference type="PROSITE" id="PS51918"/>
    </source>
</evidence>
<dbReference type="HOGENOM" id="CLU_009273_10_0_7"/>
<dbReference type="Pfam" id="PF02810">
    <property type="entry name" value="SEC-C"/>
    <property type="match status" value="1"/>
</dbReference>
<evidence type="ECO:0000313" key="9">
    <source>
        <dbReference type="EMBL" id="ABK17839.1"/>
    </source>
</evidence>
<evidence type="ECO:0000256" key="4">
    <source>
        <dbReference type="ARBA" id="ARBA00022723"/>
    </source>
</evidence>
<dbReference type="InterPro" id="IPR004027">
    <property type="entry name" value="SEC_C_motif"/>
</dbReference>
<dbReference type="SFLD" id="SFLDG01072">
    <property type="entry name" value="dehydrogenase_like"/>
    <property type="match status" value="1"/>
</dbReference>
<comment type="cofactor">
    <cofactor evidence="1">
        <name>[4Fe-4S] cluster</name>
        <dbReference type="ChEBI" id="CHEBI:49883"/>
    </cofactor>
</comment>
<dbReference type="SFLD" id="SFLDG01067">
    <property type="entry name" value="SPASM/twitch_domain_containing"/>
    <property type="match status" value="1"/>
</dbReference>
<dbReference type="STRING" id="335543.Sfum_2157"/>
<sequence length="402" mass="46197">MDDISLLIKPSSARCNLQCTYCFYSRVKDLYPEPHTLMTLETAETLIRKTLELGLRENSFCWQGGEPTLMGIGFFQEVVRLQRRYATPGQIIANSLQTNGILLDDRWAEFLAGNSFLVGLSLDGPRECHDHYRTTPSGRGTFDRVMSAAKYLEERGAEFNILTLLSDRNVNRPDELYRFFRRHGFSHLQFVPCVETDHSTGRPFPYSVAVRDLGRFHCILFDLWMKSGFYDVSIRTFEEILIAFIDGVGTSCVMRPQCSSYLVVEHNGDVYPCDFFVYPEWKLGNINEDSYSRIFANPLRKKFAVIKSALPEQCRSCRWLDLCRGDCPRFRPPAENGEAHPSVLCEARKMLFQQMEPHLPRIREEALRIRRRREGAGVTGGVRRNDRCPCGSGMKYKSCCGR</sequence>
<evidence type="ECO:0000256" key="5">
    <source>
        <dbReference type="ARBA" id="ARBA00023004"/>
    </source>
</evidence>
<dbReference type="NCBIfam" id="TIGR04085">
    <property type="entry name" value="rSAM_more_4Fe4S"/>
    <property type="match status" value="1"/>
</dbReference>
<dbReference type="Proteomes" id="UP000001784">
    <property type="component" value="Chromosome"/>
</dbReference>
<dbReference type="EMBL" id="CP000478">
    <property type="protein sequence ID" value="ABK17839.1"/>
    <property type="molecule type" value="Genomic_DNA"/>
</dbReference>
<evidence type="ECO:0000313" key="10">
    <source>
        <dbReference type="Proteomes" id="UP000001784"/>
    </source>
</evidence>
<dbReference type="RefSeq" id="WP_011699008.1">
    <property type="nucleotide sequence ID" value="NC_008554.1"/>
</dbReference>
<dbReference type="SUPFAM" id="SSF102114">
    <property type="entry name" value="Radical SAM enzymes"/>
    <property type="match status" value="1"/>
</dbReference>
<dbReference type="SFLD" id="SFLDF00285">
    <property type="entry name" value="anaerobic_Ser-type_sulfatase-m"/>
    <property type="match status" value="1"/>
</dbReference>
<reference evidence="9 10" key="1">
    <citation type="submission" date="2006-10" db="EMBL/GenBank/DDBJ databases">
        <title>Complete sequence of Syntrophobacter fumaroxidans MPOB.</title>
        <authorList>
            <consortium name="US DOE Joint Genome Institute"/>
            <person name="Copeland A."/>
            <person name="Lucas S."/>
            <person name="Lapidus A."/>
            <person name="Barry K."/>
            <person name="Detter J.C."/>
            <person name="Glavina del Rio T."/>
            <person name="Hammon N."/>
            <person name="Israni S."/>
            <person name="Pitluck S."/>
            <person name="Goltsman E.G."/>
            <person name="Martinez M."/>
            <person name="Schmutz J."/>
            <person name="Larimer F."/>
            <person name="Land M."/>
            <person name="Hauser L."/>
            <person name="Kyrpides N."/>
            <person name="Kim E."/>
            <person name="Boone D.R."/>
            <person name="Brockman F."/>
            <person name="Culley D."/>
            <person name="Ferry J."/>
            <person name="Gunsalus R."/>
            <person name="McInerney M.J."/>
            <person name="Morrison M."/>
            <person name="Plugge C."/>
            <person name="Rohlin L."/>
            <person name="Scholten J."/>
            <person name="Sieber J."/>
            <person name="Stams A.J.M."/>
            <person name="Worm P."/>
            <person name="Henstra A.M."/>
            <person name="Richardson P."/>
        </authorList>
    </citation>
    <scope>NUCLEOTIDE SEQUENCE [LARGE SCALE GENOMIC DNA]</scope>
    <source>
        <strain evidence="10">DSM 10017 / MPOB</strain>
    </source>
</reference>
<comment type="similarity">
    <text evidence="7">Belongs to the radical SAM superfamily. Anaerobic sulfatase-maturating enzyme family.</text>
</comment>
<organism evidence="9 10">
    <name type="scientific">Syntrophobacter fumaroxidans (strain DSM 10017 / MPOB)</name>
    <dbReference type="NCBI Taxonomy" id="335543"/>
    <lineage>
        <taxon>Bacteria</taxon>
        <taxon>Pseudomonadati</taxon>
        <taxon>Thermodesulfobacteriota</taxon>
        <taxon>Syntrophobacteria</taxon>
        <taxon>Syntrophobacterales</taxon>
        <taxon>Syntrophobacteraceae</taxon>
        <taxon>Syntrophobacter</taxon>
    </lineage>
</organism>
<dbReference type="Pfam" id="PF04055">
    <property type="entry name" value="Radical_SAM"/>
    <property type="match status" value="1"/>
</dbReference>
<dbReference type="InterPro" id="IPR023885">
    <property type="entry name" value="4Fe4S-binding_SPASM_dom"/>
</dbReference>
<protein>
    <submittedName>
        <fullName evidence="9">Radical SAM domain protein</fullName>
    </submittedName>
</protein>
<dbReference type="PROSITE" id="PS51918">
    <property type="entry name" value="RADICAL_SAM"/>
    <property type="match status" value="1"/>
</dbReference>
<dbReference type="PANTHER" id="PTHR43273:SF3">
    <property type="entry name" value="ANAEROBIC SULFATASE-MATURATING ENZYME HOMOLOG ASLB-RELATED"/>
    <property type="match status" value="1"/>
</dbReference>
<dbReference type="AlphaFoldDB" id="A0LK87"/>
<keyword evidence="10" id="KW-1185">Reference proteome</keyword>
<dbReference type="InParanoid" id="A0LK87"/>
<dbReference type="Pfam" id="PF13186">
    <property type="entry name" value="SPASM"/>
    <property type="match status" value="1"/>
</dbReference>
<proteinExistence type="inferred from homology"/>
<dbReference type="InterPro" id="IPR058240">
    <property type="entry name" value="rSAM_sf"/>
</dbReference>
<keyword evidence="3" id="KW-0949">S-adenosyl-L-methionine</keyword>
<dbReference type="GO" id="GO:0051539">
    <property type="term" value="F:4 iron, 4 sulfur cluster binding"/>
    <property type="evidence" value="ECO:0007669"/>
    <property type="project" value="UniProtKB-KW"/>
</dbReference>
<dbReference type="InterPro" id="IPR034491">
    <property type="entry name" value="Anaerob_Ser_sulfatase-maturase"/>
</dbReference>
<accession>A0LK87</accession>
<keyword evidence="6" id="KW-0411">Iron-sulfur</keyword>
<keyword evidence="2" id="KW-0004">4Fe-4S</keyword>
<dbReference type="InterPro" id="IPR013785">
    <property type="entry name" value="Aldolase_TIM"/>
</dbReference>
<name>A0LK87_SYNFM</name>
<dbReference type="KEGG" id="sfu:Sfum_2157"/>
<dbReference type="InterPro" id="IPR047207">
    <property type="entry name" value="SPASM_anSME"/>
</dbReference>
<dbReference type="CDD" id="cd01335">
    <property type="entry name" value="Radical_SAM"/>
    <property type="match status" value="1"/>
</dbReference>
<dbReference type="SFLD" id="SFLDG01384">
    <property type="entry name" value="thioether_bond_formation_requi"/>
    <property type="match status" value="1"/>
</dbReference>
<evidence type="ECO:0000256" key="6">
    <source>
        <dbReference type="ARBA" id="ARBA00023014"/>
    </source>
</evidence>
<dbReference type="SFLD" id="SFLDG01386">
    <property type="entry name" value="main_SPASM_domain-containing"/>
    <property type="match status" value="1"/>
</dbReference>
<dbReference type="GO" id="GO:0016491">
    <property type="term" value="F:oxidoreductase activity"/>
    <property type="evidence" value="ECO:0007669"/>
    <property type="project" value="InterPro"/>
</dbReference>
<evidence type="ECO:0000256" key="2">
    <source>
        <dbReference type="ARBA" id="ARBA00022485"/>
    </source>
</evidence>
<feature type="domain" description="Radical SAM core" evidence="8">
    <location>
        <begin position="1"/>
        <end position="226"/>
    </location>
</feature>
<dbReference type="InterPro" id="IPR023867">
    <property type="entry name" value="Sulphatase_maturase_rSAM"/>
</dbReference>